<evidence type="ECO:0000256" key="4">
    <source>
        <dbReference type="RuleBase" id="RU003968"/>
    </source>
</evidence>
<dbReference type="GO" id="GO:0050660">
    <property type="term" value="F:flavin adenine dinucleotide binding"/>
    <property type="evidence" value="ECO:0007669"/>
    <property type="project" value="InterPro"/>
</dbReference>
<dbReference type="GO" id="GO:0016614">
    <property type="term" value="F:oxidoreductase activity, acting on CH-OH group of donors"/>
    <property type="evidence" value="ECO:0007669"/>
    <property type="project" value="InterPro"/>
</dbReference>
<dbReference type="PROSITE" id="PS00623">
    <property type="entry name" value="GMC_OXRED_1"/>
    <property type="match status" value="1"/>
</dbReference>
<sequence length="618" mass="67162">MISTTNLAILALLGTARALPRNVERVETRASDDTWDYVIIGGGVTGLIVANRLTENPKTNVLVIEAGAAYDNPNIRMPYGTNLALNETLLWPYISEPEPAIANQTFPSRVARVLGGGSIVNGMMYDRGAAADFDAWEALGNKGWGWEEMYPFFKKSTEFIPPSAEIAKQFGITWDPKAYGNGPLKIGISDFQYPDVKDYFAAFKGAGVYAARSGDTGDAYGTSWYANTMNLLTGERSHARNSYYDPVSKRSNLKVLLETLATEIVFESGKELTAKGVKITDRKTGALSAVYAKKELILAAGAVNTPQLLQLSGIGPKSVLQAAGIPVKLEHDGVGANFQDHPYTRMHFNISNMSTPNPSSFKDPAFNASAWEQYRVNKTGPLTQARGNSLAFVPLQQVDPERYSSLADQVRSSKNDAYLPPIYKNSNKLLKGFKAQRKVLADLYENTKAGVVEYKVPGSGDSQLVGLEKPVSRGTITINPADPQGPPKIFYNSLSNPIDRAVLGSCVRFIRKVWARPELSKFSLVETSPGAQYTTDDDILQKSVELGTIAPTLSHPSCSCAMMPEDQGGCVSDKLLFYGVKKMSIIDASIIPLVPSQHLQSTMYAIGEKAATIINSRG</sequence>
<evidence type="ECO:0000313" key="7">
    <source>
        <dbReference type="EMBL" id="CAE7022803.1"/>
    </source>
</evidence>
<dbReference type="PANTHER" id="PTHR11552">
    <property type="entry name" value="GLUCOSE-METHANOL-CHOLINE GMC OXIDOREDUCTASE"/>
    <property type="match status" value="1"/>
</dbReference>
<evidence type="ECO:0000259" key="5">
    <source>
        <dbReference type="PROSITE" id="PS00623"/>
    </source>
</evidence>
<reference evidence="7" key="1">
    <citation type="submission" date="2021-02" db="EMBL/GenBank/DDBJ databases">
        <authorList>
            <person name="Syme A R."/>
            <person name="Syme A R."/>
            <person name="Moolhuijzen P."/>
        </authorList>
    </citation>
    <scope>NUCLEOTIDE SEQUENCE</scope>
    <source>
        <strain evidence="7">W1-1</strain>
    </source>
</reference>
<dbReference type="Gene3D" id="3.30.560.10">
    <property type="entry name" value="Glucose Oxidase, domain 3"/>
    <property type="match status" value="1"/>
</dbReference>
<dbReference type="PIRSF" id="PIRSF000137">
    <property type="entry name" value="Alcohol_oxidase"/>
    <property type="match status" value="1"/>
</dbReference>
<dbReference type="Proteomes" id="UP000472372">
    <property type="component" value="Chromosome 3"/>
</dbReference>
<keyword evidence="3 4" id="KW-0274">FAD</keyword>
<comment type="cofactor">
    <cofactor evidence="3">
        <name>FAD</name>
        <dbReference type="ChEBI" id="CHEBI:57692"/>
    </cofactor>
</comment>
<name>A0A6S6VWL0_9PLEO</name>
<dbReference type="PROSITE" id="PS00624">
    <property type="entry name" value="GMC_OXRED_2"/>
    <property type="match status" value="1"/>
</dbReference>
<evidence type="ECO:0000256" key="1">
    <source>
        <dbReference type="ARBA" id="ARBA00010790"/>
    </source>
</evidence>
<dbReference type="EMBL" id="HG992979">
    <property type="protein sequence ID" value="CAE7022803.1"/>
    <property type="molecule type" value="Genomic_DNA"/>
</dbReference>
<keyword evidence="4" id="KW-0285">Flavoprotein</keyword>
<gene>
    <name evidence="7" type="ORF">PTTW11_03485</name>
</gene>
<dbReference type="InterPro" id="IPR012132">
    <property type="entry name" value="GMC_OxRdtase"/>
</dbReference>
<dbReference type="Pfam" id="PF05199">
    <property type="entry name" value="GMC_oxred_C"/>
    <property type="match status" value="1"/>
</dbReference>
<accession>A0A6S6VWL0</accession>
<dbReference type="AlphaFoldDB" id="A0A6S6VWL0"/>
<dbReference type="Gene3D" id="3.50.50.60">
    <property type="entry name" value="FAD/NAD(P)-binding domain"/>
    <property type="match status" value="1"/>
</dbReference>
<dbReference type="PANTHER" id="PTHR11552:SF115">
    <property type="entry name" value="DEHYDROGENASE XPTC-RELATED"/>
    <property type="match status" value="1"/>
</dbReference>
<dbReference type="InterPro" id="IPR036188">
    <property type="entry name" value="FAD/NAD-bd_sf"/>
</dbReference>
<proteinExistence type="inferred from homology"/>
<feature type="domain" description="Glucose-methanol-choline oxidoreductase N-terminal" evidence="6">
    <location>
        <begin position="301"/>
        <end position="315"/>
    </location>
</feature>
<dbReference type="Pfam" id="PF00732">
    <property type="entry name" value="GMC_oxred_N"/>
    <property type="match status" value="1"/>
</dbReference>
<dbReference type="SUPFAM" id="SSF54373">
    <property type="entry name" value="FAD-linked reductases, C-terminal domain"/>
    <property type="match status" value="1"/>
</dbReference>
<evidence type="ECO:0000256" key="2">
    <source>
        <dbReference type="PIRSR" id="PIRSR000137-1"/>
    </source>
</evidence>
<dbReference type="GO" id="GO:0044550">
    <property type="term" value="P:secondary metabolite biosynthetic process"/>
    <property type="evidence" value="ECO:0007669"/>
    <property type="project" value="TreeGrafter"/>
</dbReference>
<dbReference type="InterPro" id="IPR000172">
    <property type="entry name" value="GMC_OxRdtase_N"/>
</dbReference>
<evidence type="ECO:0000259" key="6">
    <source>
        <dbReference type="PROSITE" id="PS00624"/>
    </source>
</evidence>
<feature type="binding site" evidence="3">
    <location>
        <position position="113"/>
    </location>
    <ligand>
        <name>FAD</name>
        <dbReference type="ChEBI" id="CHEBI:57692"/>
    </ligand>
</feature>
<evidence type="ECO:0000313" key="8">
    <source>
        <dbReference type="Proteomes" id="UP000472372"/>
    </source>
</evidence>
<feature type="active site" description="Proton donor" evidence="2">
    <location>
        <position position="555"/>
    </location>
</feature>
<feature type="active site" description="Proton acceptor" evidence="2">
    <location>
        <position position="598"/>
    </location>
</feature>
<dbReference type="SUPFAM" id="SSF51905">
    <property type="entry name" value="FAD/NAD(P)-binding domain"/>
    <property type="match status" value="1"/>
</dbReference>
<organism evidence="7 8">
    <name type="scientific">Pyrenophora teres f. teres</name>
    <dbReference type="NCBI Taxonomy" id="97479"/>
    <lineage>
        <taxon>Eukaryota</taxon>
        <taxon>Fungi</taxon>
        <taxon>Dikarya</taxon>
        <taxon>Ascomycota</taxon>
        <taxon>Pezizomycotina</taxon>
        <taxon>Dothideomycetes</taxon>
        <taxon>Pleosporomycetidae</taxon>
        <taxon>Pleosporales</taxon>
        <taxon>Pleosporineae</taxon>
        <taxon>Pleosporaceae</taxon>
        <taxon>Pyrenophora</taxon>
    </lineage>
</organism>
<protein>
    <submittedName>
        <fullName evidence="7">Cellobiose dehydrogenase</fullName>
    </submittedName>
</protein>
<comment type="similarity">
    <text evidence="1 4">Belongs to the GMC oxidoreductase family.</text>
</comment>
<feature type="domain" description="Glucose-methanol-choline oxidoreductase N-terminal" evidence="5">
    <location>
        <begin position="111"/>
        <end position="134"/>
    </location>
</feature>
<evidence type="ECO:0000256" key="3">
    <source>
        <dbReference type="PIRSR" id="PIRSR000137-2"/>
    </source>
</evidence>
<dbReference type="InterPro" id="IPR007867">
    <property type="entry name" value="GMC_OxRtase_C"/>
</dbReference>